<dbReference type="HOGENOM" id="CLU_3276868_0_0_14"/>
<dbReference type="EMBL" id="CP006720">
    <property type="protein sequence ID" value="AHI57851.1"/>
    <property type="molecule type" value="Genomic_DNA"/>
</dbReference>
<sequence length="41" mass="4471">MLLKAEMAMLDSLVIKATYANRVPAGGALAVDREGFSKYIR</sequence>
<dbReference type="AlphaFoldDB" id="W6ALG4"/>
<keyword evidence="2" id="KW-1185">Reference proteome</keyword>
<dbReference type="KEGG" id="smia:P344_02520"/>
<reference evidence="1 2" key="1">
    <citation type="submission" date="2013-09" db="EMBL/GenBank/DDBJ databases">
        <title>Complete genome sequence of Spiroplasma mirum suckling mouse cataract agent.</title>
        <authorList>
            <person name="Landry C.A."/>
            <person name="Bastian F.O."/>
            <person name="Thune R.L."/>
        </authorList>
    </citation>
    <scope>NUCLEOTIDE SEQUENCE [LARGE SCALE GENOMIC DNA]</scope>
    <source>
        <strain evidence="1 2">SMCA</strain>
    </source>
</reference>
<dbReference type="STRING" id="838561.P344_02520"/>
<dbReference type="PATRIC" id="fig|838561.3.peg.485"/>
<evidence type="ECO:0000313" key="2">
    <source>
        <dbReference type="Proteomes" id="UP000019260"/>
    </source>
</evidence>
<dbReference type="InterPro" id="IPR036188">
    <property type="entry name" value="FAD/NAD-bd_sf"/>
</dbReference>
<evidence type="ECO:0000313" key="1">
    <source>
        <dbReference type="EMBL" id="AHI57851.1"/>
    </source>
</evidence>
<dbReference type="Proteomes" id="UP000019260">
    <property type="component" value="Chromosome"/>
</dbReference>
<protein>
    <submittedName>
        <fullName evidence="1">Uncharacterized protein</fullName>
    </submittedName>
</protein>
<gene>
    <name evidence="1" type="ORF">P344_02520</name>
</gene>
<proteinExistence type="predicted"/>
<dbReference type="Gene3D" id="3.50.50.60">
    <property type="entry name" value="FAD/NAD(P)-binding domain"/>
    <property type="match status" value="1"/>
</dbReference>
<name>W6ALG4_9MOLU</name>
<organism evidence="1 2">
    <name type="scientific">Spiroplasma mirum ATCC 29335</name>
    <dbReference type="NCBI Taxonomy" id="838561"/>
    <lineage>
        <taxon>Bacteria</taxon>
        <taxon>Bacillati</taxon>
        <taxon>Mycoplasmatota</taxon>
        <taxon>Mollicutes</taxon>
        <taxon>Entomoplasmatales</taxon>
        <taxon>Spiroplasmataceae</taxon>
        <taxon>Spiroplasma</taxon>
    </lineage>
</organism>
<accession>W6ALG4</accession>